<feature type="region of interest" description="Disordered" evidence="3">
    <location>
        <begin position="1"/>
        <end position="38"/>
    </location>
</feature>
<name>A0A2G6K8Z3_9ACTN</name>
<comment type="caution">
    <text evidence="5">The sequence shown here is derived from an EMBL/GenBank/DDBJ whole genome shotgun (WGS) entry which is preliminary data.</text>
</comment>
<dbReference type="PANTHER" id="PTHR30483">
    <property type="entry name" value="LEUCINE-SPECIFIC-BINDING PROTEIN"/>
    <property type="match status" value="1"/>
</dbReference>
<dbReference type="SUPFAM" id="SSF53822">
    <property type="entry name" value="Periplasmic binding protein-like I"/>
    <property type="match status" value="1"/>
</dbReference>
<protein>
    <recommendedName>
        <fullName evidence="4">Leucine-binding protein domain-containing protein</fullName>
    </recommendedName>
</protein>
<comment type="similarity">
    <text evidence="1">Belongs to the leucine-binding protein family.</text>
</comment>
<dbReference type="Pfam" id="PF13458">
    <property type="entry name" value="Peripla_BP_6"/>
    <property type="match status" value="1"/>
</dbReference>
<dbReference type="InterPro" id="IPR028082">
    <property type="entry name" value="Peripla_BP_I"/>
</dbReference>
<feature type="domain" description="Leucine-binding protein" evidence="4">
    <location>
        <begin position="57"/>
        <end position="266"/>
    </location>
</feature>
<dbReference type="PANTHER" id="PTHR30483:SF6">
    <property type="entry name" value="PERIPLASMIC BINDING PROTEIN OF ABC TRANSPORTER FOR NATURAL AMINO ACIDS"/>
    <property type="match status" value="1"/>
</dbReference>
<evidence type="ECO:0000256" key="3">
    <source>
        <dbReference type="SAM" id="MobiDB-lite"/>
    </source>
</evidence>
<evidence type="ECO:0000256" key="1">
    <source>
        <dbReference type="ARBA" id="ARBA00010062"/>
    </source>
</evidence>
<evidence type="ECO:0000313" key="6">
    <source>
        <dbReference type="Proteomes" id="UP000230914"/>
    </source>
</evidence>
<keyword evidence="2" id="KW-0732">Signal</keyword>
<dbReference type="EMBL" id="PDSL01000053">
    <property type="protein sequence ID" value="PIE32115.1"/>
    <property type="molecule type" value="Genomic_DNA"/>
</dbReference>
<dbReference type="Proteomes" id="UP000230914">
    <property type="component" value="Unassembled WGS sequence"/>
</dbReference>
<evidence type="ECO:0000313" key="5">
    <source>
        <dbReference type="EMBL" id="PIE32115.1"/>
    </source>
</evidence>
<gene>
    <name evidence="5" type="ORF">CSA55_04050</name>
</gene>
<evidence type="ECO:0000259" key="4">
    <source>
        <dbReference type="Pfam" id="PF13458"/>
    </source>
</evidence>
<evidence type="ECO:0000256" key="2">
    <source>
        <dbReference type="ARBA" id="ARBA00022729"/>
    </source>
</evidence>
<reference evidence="5 6" key="1">
    <citation type="submission" date="2017-10" db="EMBL/GenBank/DDBJ databases">
        <title>Novel microbial diversity and functional potential in the marine mammal oral microbiome.</title>
        <authorList>
            <person name="Dudek N.K."/>
            <person name="Sun C.L."/>
            <person name="Burstein D."/>
            <person name="Kantor R.S."/>
            <person name="Aliaga Goltsman D.S."/>
            <person name="Bik E.M."/>
            <person name="Thomas B.C."/>
            <person name="Banfield J.F."/>
            <person name="Relman D.A."/>
        </authorList>
    </citation>
    <scope>NUCLEOTIDE SEQUENCE [LARGE SCALE GENOMIC DNA]</scope>
    <source>
        <strain evidence="5">DOLJORAL78_61_10</strain>
    </source>
</reference>
<dbReference type="Gene3D" id="3.40.50.2300">
    <property type="match status" value="2"/>
</dbReference>
<organism evidence="5 6">
    <name type="scientific">Ilumatobacter coccineus</name>
    <dbReference type="NCBI Taxonomy" id="467094"/>
    <lineage>
        <taxon>Bacteria</taxon>
        <taxon>Bacillati</taxon>
        <taxon>Actinomycetota</taxon>
        <taxon>Acidimicrobiia</taxon>
        <taxon>Acidimicrobiales</taxon>
        <taxon>Ilumatobacteraceae</taxon>
        <taxon>Ilumatobacter</taxon>
    </lineage>
</organism>
<accession>A0A2G6K8Z3</accession>
<sequence length="427" mass="45063">MLDGHPRWRSGPANRRQPRRRSPSAQQRSARVGHPVPRDLFYREGVPTPRTSDGQLSLGIYLPITGEGAALGNPMVEAAKTAVEEINQTGGILGKPVRVEVLDEAAALGPDQLLTDGIDAIIGPASSRVALSHLSKAVDAENGAVVCSPSATALALDRFPDNGLFFRTVPSDSLQMAMLARLVRQTGLSKIAVAYLDDPYGRDLKSAFLSEATSSSLAVISSVGFSGDEENLVPLATRIANAQPEVIVVLGDADDGSRFLGALDQATQSSSRRPRVLVNDSIRARRQVLANLSPAFRRALTGVAPSATTGEETDGLFTAHAVDCVNLIALAALVTGSDDPGTIASAIPSVADDGRRCTGFIDCLGDNEAGLNIDYDGLSGPVGLRNSTGDPRQAYFDTFNFDDQGNEINTSRVLFTDTVDRAEARGL</sequence>
<dbReference type="InterPro" id="IPR028081">
    <property type="entry name" value="Leu-bd"/>
</dbReference>
<proteinExistence type="inferred from homology"/>
<dbReference type="AlphaFoldDB" id="A0A2G6K8Z3"/>
<dbReference type="InterPro" id="IPR051010">
    <property type="entry name" value="BCAA_transport"/>
</dbReference>